<comment type="similarity">
    <text evidence="1 6">Belongs to the snRNP Sm proteins family.</text>
</comment>
<dbReference type="InterPro" id="IPR044642">
    <property type="entry name" value="PTHR15588"/>
</dbReference>
<dbReference type="GO" id="GO:0000290">
    <property type="term" value="P:deadenylation-dependent decapping of nuclear-transcribed mRNA"/>
    <property type="evidence" value="ECO:0007669"/>
    <property type="project" value="TreeGrafter"/>
</dbReference>
<evidence type="ECO:0000256" key="3">
    <source>
        <dbReference type="ARBA" id="ARBA00022664"/>
    </source>
</evidence>
<dbReference type="PROSITE" id="PS52002">
    <property type="entry name" value="SM"/>
    <property type="match status" value="1"/>
</dbReference>
<dbReference type="InterPro" id="IPR047575">
    <property type="entry name" value="Sm"/>
</dbReference>
<dbReference type="Gene3D" id="2.30.30.100">
    <property type="match status" value="1"/>
</dbReference>
<name>A0A4T0JHJ9_WALIC</name>
<protein>
    <recommendedName>
        <fullName evidence="6">U6 snRNA-associated Sm-like protein LSm1</fullName>
    </recommendedName>
</protein>
<evidence type="ECO:0000313" key="10">
    <source>
        <dbReference type="Proteomes" id="UP000310689"/>
    </source>
</evidence>
<evidence type="ECO:0000256" key="1">
    <source>
        <dbReference type="ARBA" id="ARBA00006850"/>
    </source>
</evidence>
<dbReference type="CDD" id="cd01728">
    <property type="entry name" value="LSm1"/>
    <property type="match status" value="1"/>
</dbReference>
<dbReference type="AlphaFoldDB" id="A0A4T0JHJ9"/>
<evidence type="ECO:0000256" key="2">
    <source>
        <dbReference type="ARBA" id="ARBA00022490"/>
    </source>
</evidence>
<dbReference type="PANTHER" id="PTHR15588">
    <property type="entry name" value="LSM1"/>
    <property type="match status" value="1"/>
</dbReference>
<evidence type="ECO:0000256" key="7">
    <source>
        <dbReference type="SAM" id="MobiDB-lite"/>
    </source>
</evidence>
<dbReference type="PANTHER" id="PTHR15588:SF8">
    <property type="entry name" value="U6 SNRNA-ASSOCIATED SM-LIKE PROTEIN LSM1"/>
    <property type="match status" value="1"/>
</dbReference>
<comment type="function">
    <text evidence="6">Component of the cytoplasmic LSM1-LSM7 complex which is involved in mRNA degradation.</text>
</comment>
<dbReference type="SUPFAM" id="SSF50182">
    <property type="entry name" value="Sm-like ribonucleoproteins"/>
    <property type="match status" value="1"/>
</dbReference>
<dbReference type="Proteomes" id="UP000310689">
    <property type="component" value="Unassembled WGS sequence"/>
</dbReference>
<dbReference type="GO" id="GO:0000932">
    <property type="term" value="C:P-body"/>
    <property type="evidence" value="ECO:0007669"/>
    <property type="project" value="UniProtKB-SubCell"/>
</dbReference>
<dbReference type="InterPro" id="IPR010920">
    <property type="entry name" value="LSM_dom_sf"/>
</dbReference>
<dbReference type="Pfam" id="PF01423">
    <property type="entry name" value="LSM"/>
    <property type="match status" value="1"/>
</dbReference>
<feature type="compositionally biased region" description="Low complexity" evidence="7">
    <location>
        <begin position="230"/>
        <end position="254"/>
    </location>
</feature>
<evidence type="ECO:0000256" key="5">
    <source>
        <dbReference type="ARBA" id="ARBA00023274"/>
    </source>
</evidence>
<dbReference type="EMBL" id="SPOI01000026">
    <property type="protein sequence ID" value="TIB39781.1"/>
    <property type="molecule type" value="Genomic_DNA"/>
</dbReference>
<dbReference type="InterPro" id="IPR001163">
    <property type="entry name" value="Sm_dom_euk/arc"/>
</dbReference>
<dbReference type="GO" id="GO:1990726">
    <property type="term" value="C:Lsm1-7-Pat1 complex"/>
    <property type="evidence" value="ECO:0007669"/>
    <property type="project" value="TreeGrafter"/>
</dbReference>
<dbReference type="GO" id="GO:1990904">
    <property type="term" value="C:ribonucleoprotein complex"/>
    <property type="evidence" value="ECO:0007669"/>
    <property type="project" value="UniProtKB-KW"/>
</dbReference>
<evidence type="ECO:0000259" key="8">
    <source>
        <dbReference type="PROSITE" id="PS52002"/>
    </source>
</evidence>
<keyword evidence="2 6" id="KW-0963">Cytoplasm</keyword>
<keyword evidence="4 6" id="KW-0694">RNA-binding</keyword>
<gene>
    <name evidence="6" type="primary">LSM1</name>
    <name evidence="9" type="ORF">E3P86_00973</name>
</gene>
<dbReference type="InterPro" id="IPR034104">
    <property type="entry name" value="Lsm1"/>
</dbReference>
<keyword evidence="3 6" id="KW-0507">mRNA processing</keyword>
<dbReference type="SMART" id="SM00651">
    <property type="entry name" value="Sm"/>
    <property type="match status" value="1"/>
</dbReference>
<comment type="subunit">
    <text evidence="6">Component of the heptameric LSM1-LSM7 complex that forms a seven-membered ring structure with a donut shape.</text>
</comment>
<evidence type="ECO:0000313" key="9">
    <source>
        <dbReference type="EMBL" id="TIB39781.1"/>
    </source>
</evidence>
<feature type="domain" description="Sm" evidence="8">
    <location>
        <begin position="8"/>
        <end position="93"/>
    </location>
</feature>
<feature type="region of interest" description="Disordered" evidence="7">
    <location>
        <begin position="230"/>
        <end position="258"/>
    </location>
</feature>
<dbReference type="GO" id="GO:0003729">
    <property type="term" value="F:mRNA binding"/>
    <property type="evidence" value="ECO:0007669"/>
    <property type="project" value="TreeGrafter"/>
</dbReference>
<keyword evidence="5 6" id="KW-0687">Ribonucleoprotein</keyword>
<comment type="subcellular location">
    <subcellularLocation>
        <location evidence="6">Cytoplasm</location>
    </subcellularLocation>
    <subcellularLocation>
        <location evidence="6">Cytoplasm</location>
        <location evidence="6">P-body</location>
    </subcellularLocation>
</comment>
<accession>A0A4T0JHJ9</accession>
<comment type="caution">
    <text evidence="9">The sequence shown here is derived from an EMBL/GenBank/DDBJ whole genome shotgun (WGS) entry which is preliminary data.</text>
</comment>
<reference evidence="9 10" key="1">
    <citation type="submission" date="2019-03" db="EMBL/GenBank/DDBJ databases">
        <title>Sequencing 23 genomes of Wallemia ichthyophaga.</title>
        <authorList>
            <person name="Gostincar C."/>
        </authorList>
    </citation>
    <scope>NUCLEOTIDE SEQUENCE [LARGE SCALE GENOMIC DNA]</scope>
    <source>
        <strain evidence="9 10">EXF-6200</strain>
    </source>
</reference>
<evidence type="ECO:0000256" key="4">
    <source>
        <dbReference type="ARBA" id="ARBA00022884"/>
    </source>
</evidence>
<proteinExistence type="inferred from homology"/>
<dbReference type="GO" id="GO:0006397">
    <property type="term" value="P:mRNA processing"/>
    <property type="evidence" value="ECO:0007669"/>
    <property type="project" value="UniProtKB-UniRule"/>
</dbReference>
<evidence type="ECO:0000256" key="6">
    <source>
        <dbReference type="RuleBase" id="RU365047"/>
    </source>
</evidence>
<organism evidence="9 10">
    <name type="scientific">Wallemia ichthyophaga</name>
    <dbReference type="NCBI Taxonomy" id="245174"/>
    <lineage>
        <taxon>Eukaryota</taxon>
        <taxon>Fungi</taxon>
        <taxon>Dikarya</taxon>
        <taxon>Basidiomycota</taxon>
        <taxon>Wallemiomycotina</taxon>
        <taxon>Wallemiomycetes</taxon>
        <taxon>Wallemiales</taxon>
        <taxon>Wallemiaceae</taxon>
        <taxon>Wallemia</taxon>
    </lineage>
</organism>
<sequence length="292" mass="33691">MEALVPFTTSGQLLNCVDKKMLVALRDGRKIIGVLRSYDQFGTPISYDQFPANLVLNDAVERIHAEDEYADIPRGLYLIRGENVVLMGEVDLDFEDVVPLKSAPIEDVLNKTAVLDENRAVADSVRDAVLRQRGFCTERVDGDVDVHNYGHEPSTSAFTRQQQVQHAEQLKRDAELEAEAEAALQMEQQRAYIMQQQQHQQQQQQQASELKAIEEQQMLMAQQQQMAFTQQQQHLAQQHAQQPQHAQSVQPVQSMQTPQTPILTPEQHQRFIHHQQQQFYQQQQQQHNQFRY</sequence>